<accession>A0A7I7S4Y2</accession>
<dbReference type="EMBL" id="AP022593">
    <property type="protein sequence ID" value="BBY51887.1"/>
    <property type="molecule type" value="Genomic_DNA"/>
</dbReference>
<sequence length="98" mass="10451">MKTTIIRATLTATAAATALMLAPASPAAAASSAELTIAQLEAQGFDVKVNRIGSAPLDECDVTDVRNGREQKRFERIGDDLIEVVFKRTISVSLDCSR</sequence>
<name>A0A7I7S4Y2_9MYCO</name>
<evidence type="ECO:0000313" key="2">
    <source>
        <dbReference type="EMBL" id="BBY51887.1"/>
    </source>
</evidence>
<evidence type="ECO:0008006" key="4">
    <source>
        <dbReference type="Google" id="ProtNLM"/>
    </source>
</evidence>
<evidence type="ECO:0000313" key="3">
    <source>
        <dbReference type="Proteomes" id="UP000467428"/>
    </source>
</evidence>
<dbReference type="Proteomes" id="UP000467428">
    <property type="component" value="Chromosome"/>
</dbReference>
<feature type="chain" id="PRO_5029576170" description="PepSY domain-containing protein" evidence="1">
    <location>
        <begin position="30"/>
        <end position="98"/>
    </location>
</feature>
<keyword evidence="1" id="KW-0732">Signal</keyword>
<organism evidence="2 3">
    <name type="scientific">Mycolicibacterium arabiense</name>
    <dbReference type="NCBI Taxonomy" id="1286181"/>
    <lineage>
        <taxon>Bacteria</taxon>
        <taxon>Bacillati</taxon>
        <taxon>Actinomycetota</taxon>
        <taxon>Actinomycetes</taxon>
        <taxon>Mycobacteriales</taxon>
        <taxon>Mycobacteriaceae</taxon>
        <taxon>Mycolicibacterium</taxon>
    </lineage>
</organism>
<feature type="signal peptide" evidence="1">
    <location>
        <begin position="1"/>
        <end position="29"/>
    </location>
</feature>
<evidence type="ECO:0000256" key="1">
    <source>
        <dbReference type="SAM" id="SignalP"/>
    </source>
</evidence>
<dbReference type="RefSeq" id="WP_163923227.1">
    <property type="nucleotide sequence ID" value="NZ_AP022593.1"/>
</dbReference>
<geneLocation type="plasmid" evidence="3">
    <name>pjcm18538 dna</name>
</geneLocation>
<gene>
    <name evidence="2" type="ORF">MARA_53550</name>
</gene>
<keyword evidence="3" id="KW-1185">Reference proteome</keyword>
<protein>
    <recommendedName>
        <fullName evidence="4">PepSY domain-containing protein</fullName>
    </recommendedName>
</protein>
<dbReference type="KEGG" id="marz:MARA_53550"/>
<dbReference type="AlphaFoldDB" id="A0A7I7S4Y2"/>
<proteinExistence type="predicted"/>
<reference evidence="2 3" key="1">
    <citation type="journal article" date="2019" name="Emerg. Microbes Infect.">
        <title>Comprehensive subspecies identification of 175 nontuberculous mycobacteria species based on 7547 genomic profiles.</title>
        <authorList>
            <person name="Matsumoto Y."/>
            <person name="Kinjo T."/>
            <person name="Motooka D."/>
            <person name="Nabeya D."/>
            <person name="Jung N."/>
            <person name="Uechi K."/>
            <person name="Horii T."/>
            <person name="Iida T."/>
            <person name="Fujita J."/>
            <person name="Nakamura S."/>
        </authorList>
    </citation>
    <scope>NUCLEOTIDE SEQUENCE [LARGE SCALE GENOMIC DNA]</scope>
    <source>
        <strain evidence="2 3">JCM 18538</strain>
    </source>
</reference>